<dbReference type="Proteomes" id="UP000016934">
    <property type="component" value="Unassembled WGS sequence"/>
</dbReference>
<accession>M2SRY6</accession>
<dbReference type="HOGENOM" id="CLU_1964740_0_0_1"/>
<proteinExistence type="predicted"/>
<evidence type="ECO:0000313" key="3">
    <source>
        <dbReference type="Proteomes" id="UP000016934"/>
    </source>
</evidence>
<dbReference type="KEGG" id="bsc:COCSADRAFT_101131"/>
<dbReference type="InterPro" id="IPR041588">
    <property type="entry name" value="Integrase_H2C2"/>
</dbReference>
<dbReference type="OrthoDB" id="3689183at2759"/>
<sequence length="145" mass="16733">MPDGSLKYNQPELAKVAKVAEQVETLQQQWQQRAASWQFEPDEAGSDELLNDEREYRDMISKNRTYVPPRMRSSLIQELHESQEYGHAGIEEMVRRLAKVFAIPRLRAKLPKSLEPGSARFCDTILVIHEICNNEALAALRELRI</sequence>
<dbReference type="RefSeq" id="XP_007704807.1">
    <property type="nucleotide sequence ID" value="XM_007706617.1"/>
</dbReference>
<dbReference type="Pfam" id="PF17921">
    <property type="entry name" value="Integrase_H2C2"/>
    <property type="match status" value="1"/>
</dbReference>
<dbReference type="GeneID" id="19129733"/>
<name>M2SRY6_COCSN</name>
<gene>
    <name evidence="2" type="ORF">COCSADRAFT_101131</name>
</gene>
<keyword evidence="3" id="KW-1185">Reference proteome</keyword>
<dbReference type="AlphaFoldDB" id="M2SRY6"/>
<protein>
    <recommendedName>
        <fullName evidence="1">Integrase zinc-binding domain-containing protein</fullName>
    </recommendedName>
</protein>
<evidence type="ECO:0000313" key="2">
    <source>
        <dbReference type="EMBL" id="EMD59851.1"/>
    </source>
</evidence>
<reference evidence="3" key="2">
    <citation type="journal article" date="2013" name="PLoS Genet.">
        <title>Comparative genome structure, secondary metabolite, and effector coding capacity across Cochliobolus pathogens.</title>
        <authorList>
            <person name="Condon B.J."/>
            <person name="Leng Y."/>
            <person name="Wu D."/>
            <person name="Bushley K.E."/>
            <person name="Ohm R.A."/>
            <person name="Otillar R."/>
            <person name="Martin J."/>
            <person name="Schackwitz W."/>
            <person name="Grimwood J."/>
            <person name="MohdZainudin N."/>
            <person name="Xue C."/>
            <person name="Wang R."/>
            <person name="Manning V.A."/>
            <person name="Dhillon B."/>
            <person name="Tu Z.J."/>
            <person name="Steffenson B.J."/>
            <person name="Salamov A."/>
            <person name="Sun H."/>
            <person name="Lowry S."/>
            <person name="LaButti K."/>
            <person name="Han J."/>
            <person name="Copeland A."/>
            <person name="Lindquist E."/>
            <person name="Barry K."/>
            <person name="Schmutz J."/>
            <person name="Baker S.E."/>
            <person name="Ciuffetti L.M."/>
            <person name="Grigoriev I.V."/>
            <person name="Zhong S."/>
            <person name="Turgeon B.G."/>
        </authorList>
    </citation>
    <scope>NUCLEOTIDE SEQUENCE [LARGE SCALE GENOMIC DNA]</scope>
    <source>
        <strain evidence="3">ND90Pr / ATCC 201652</strain>
    </source>
</reference>
<evidence type="ECO:0000259" key="1">
    <source>
        <dbReference type="Pfam" id="PF17921"/>
    </source>
</evidence>
<dbReference type="EMBL" id="KB445652">
    <property type="protein sequence ID" value="EMD59851.1"/>
    <property type="molecule type" value="Genomic_DNA"/>
</dbReference>
<dbReference type="Gene3D" id="1.10.340.70">
    <property type="match status" value="1"/>
</dbReference>
<reference evidence="2 3" key="1">
    <citation type="journal article" date="2012" name="PLoS Pathog.">
        <title>Diverse lifestyles and strategies of plant pathogenesis encoded in the genomes of eighteen Dothideomycetes fungi.</title>
        <authorList>
            <person name="Ohm R.A."/>
            <person name="Feau N."/>
            <person name="Henrissat B."/>
            <person name="Schoch C.L."/>
            <person name="Horwitz B.A."/>
            <person name="Barry K.W."/>
            <person name="Condon B.J."/>
            <person name="Copeland A.C."/>
            <person name="Dhillon B."/>
            <person name="Glaser F."/>
            <person name="Hesse C.N."/>
            <person name="Kosti I."/>
            <person name="LaButti K."/>
            <person name="Lindquist E.A."/>
            <person name="Lucas S."/>
            <person name="Salamov A.A."/>
            <person name="Bradshaw R.E."/>
            <person name="Ciuffetti L."/>
            <person name="Hamelin R.C."/>
            <person name="Kema G.H.J."/>
            <person name="Lawrence C."/>
            <person name="Scott J.A."/>
            <person name="Spatafora J.W."/>
            <person name="Turgeon B.G."/>
            <person name="de Wit P.J.G.M."/>
            <person name="Zhong S."/>
            <person name="Goodwin S.B."/>
            <person name="Grigoriev I.V."/>
        </authorList>
    </citation>
    <scope>NUCLEOTIDE SEQUENCE [LARGE SCALE GENOMIC DNA]</scope>
    <source>
        <strain evidence="3">ND90Pr / ATCC 201652</strain>
    </source>
</reference>
<feature type="domain" description="Integrase zinc-binding" evidence="1">
    <location>
        <begin position="67"/>
        <end position="109"/>
    </location>
</feature>
<organism evidence="2 3">
    <name type="scientific">Cochliobolus sativus (strain ND90Pr / ATCC 201652)</name>
    <name type="common">Common root rot and spot blotch fungus</name>
    <name type="synonym">Bipolaris sorokiniana</name>
    <dbReference type="NCBI Taxonomy" id="665912"/>
    <lineage>
        <taxon>Eukaryota</taxon>
        <taxon>Fungi</taxon>
        <taxon>Dikarya</taxon>
        <taxon>Ascomycota</taxon>
        <taxon>Pezizomycotina</taxon>
        <taxon>Dothideomycetes</taxon>
        <taxon>Pleosporomycetidae</taxon>
        <taxon>Pleosporales</taxon>
        <taxon>Pleosporineae</taxon>
        <taxon>Pleosporaceae</taxon>
        <taxon>Bipolaris</taxon>
    </lineage>
</organism>